<dbReference type="GO" id="GO:0003677">
    <property type="term" value="F:DNA binding"/>
    <property type="evidence" value="ECO:0007669"/>
    <property type="project" value="UniProtKB-UniRule"/>
</dbReference>
<dbReference type="InterPro" id="IPR009057">
    <property type="entry name" value="Homeodomain-like_sf"/>
</dbReference>
<keyword evidence="1 2" id="KW-0238">DNA-binding</keyword>
<dbReference type="Proteomes" id="UP000266340">
    <property type="component" value="Unassembled WGS sequence"/>
</dbReference>
<protein>
    <submittedName>
        <fullName evidence="4">TetR/AcrR family transcriptional regulator</fullName>
    </submittedName>
</protein>
<dbReference type="SUPFAM" id="SSF46689">
    <property type="entry name" value="Homeodomain-like"/>
    <property type="match status" value="1"/>
</dbReference>
<feature type="DNA-binding region" description="H-T-H motif" evidence="2">
    <location>
        <begin position="29"/>
        <end position="48"/>
    </location>
</feature>
<name>A0A398CQB5_9BACL</name>
<dbReference type="InterPro" id="IPR001647">
    <property type="entry name" value="HTH_TetR"/>
</dbReference>
<dbReference type="InterPro" id="IPR039532">
    <property type="entry name" value="TetR_C_Firmicutes"/>
</dbReference>
<dbReference type="Gene3D" id="1.10.357.10">
    <property type="entry name" value="Tetracycline Repressor, domain 2"/>
    <property type="match status" value="1"/>
</dbReference>
<dbReference type="InterPro" id="IPR050624">
    <property type="entry name" value="HTH-type_Tx_Regulator"/>
</dbReference>
<reference evidence="4 5" key="1">
    <citation type="submission" date="2018-09" db="EMBL/GenBank/DDBJ databases">
        <title>Cohnella cavernae sp. nov., isolated from a karst cave.</title>
        <authorList>
            <person name="Zhu H."/>
        </authorList>
    </citation>
    <scope>NUCLEOTIDE SEQUENCE [LARGE SCALE GENOMIC DNA]</scope>
    <source>
        <strain evidence="4 5">K2E09-144</strain>
    </source>
</reference>
<proteinExistence type="predicted"/>
<accession>A0A398CQB5</accession>
<evidence type="ECO:0000256" key="2">
    <source>
        <dbReference type="PROSITE-ProRule" id="PRU00335"/>
    </source>
</evidence>
<feature type="domain" description="HTH tetR-type" evidence="3">
    <location>
        <begin position="6"/>
        <end position="66"/>
    </location>
</feature>
<dbReference type="AlphaFoldDB" id="A0A398CQB5"/>
<evidence type="ECO:0000313" key="4">
    <source>
        <dbReference type="EMBL" id="RIE01174.1"/>
    </source>
</evidence>
<dbReference type="EMBL" id="QXJM01000040">
    <property type="protein sequence ID" value="RIE01174.1"/>
    <property type="molecule type" value="Genomic_DNA"/>
</dbReference>
<dbReference type="Pfam" id="PF00440">
    <property type="entry name" value="TetR_N"/>
    <property type="match status" value="1"/>
</dbReference>
<dbReference type="PROSITE" id="PS50977">
    <property type="entry name" value="HTH_TETR_2"/>
    <property type="match status" value="1"/>
</dbReference>
<gene>
    <name evidence="4" type="ORF">D3H35_22495</name>
</gene>
<organism evidence="4 5">
    <name type="scientific">Cohnella faecalis</name>
    <dbReference type="NCBI Taxonomy" id="2315694"/>
    <lineage>
        <taxon>Bacteria</taxon>
        <taxon>Bacillati</taxon>
        <taxon>Bacillota</taxon>
        <taxon>Bacilli</taxon>
        <taxon>Bacillales</taxon>
        <taxon>Paenibacillaceae</taxon>
        <taxon>Cohnella</taxon>
    </lineage>
</organism>
<evidence type="ECO:0000259" key="3">
    <source>
        <dbReference type="PROSITE" id="PS50977"/>
    </source>
</evidence>
<dbReference type="RefSeq" id="WP_119151438.1">
    <property type="nucleotide sequence ID" value="NZ_JBHSOV010000041.1"/>
</dbReference>
<evidence type="ECO:0000256" key="1">
    <source>
        <dbReference type="ARBA" id="ARBA00023125"/>
    </source>
</evidence>
<dbReference type="PANTHER" id="PTHR43479:SF11">
    <property type="entry name" value="ACREF_ENVCD OPERON REPRESSOR-RELATED"/>
    <property type="match status" value="1"/>
</dbReference>
<evidence type="ECO:0000313" key="5">
    <source>
        <dbReference type="Proteomes" id="UP000266340"/>
    </source>
</evidence>
<sequence length="177" mass="21284">MNHVTERTRAHILQSFQSLLEDKGFEDISIKMVCEASKIHRSSFYRYYIDKYDLFEDLLRLITEELYVLIEEENQSFFEVFIDYVSSREKIARHLFDNNNETFNYFVKLASKLMLEQAKIQRSPFTKKINEAKFPEIVCDFYSSGIIQIIKKWLGRQYSMTKEELKNFIYDETKGFD</sequence>
<dbReference type="OrthoDB" id="9810250at2"/>
<dbReference type="PANTHER" id="PTHR43479">
    <property type="entry name" value="ACREF/ENVCD OPERON REPRESSOR-RELATED"/>
    <property type="match status" value="1"/>
</dbReference>
<keyword evidence="5" id="KW-1185">Reference proteome</keyword>
<comment type="caution">
    <text evidence="4">The sequence shown here is derived from an EMBL/GenBank/DDBJ whole genome shotgun (WGS) entry which is preliminary data.</text>
</comment>
<dbReference type="Pfam" id="PF14278">
    <property type="entry name" value="TetR_C_8"/>
    <property type="match status" value="1"/>
</dbReference>